<dbReference type="EMBL" id="JBBUKT010000011">
    <property type="protein sequence ID" value="MEK7953404.1"/>
    <property type="molecule type" value="Genomic_DNA"/>
</dbReference>
<dbReference type="Gene3D" id="2.20.140.10">
    <property type="entry name" value="WGR domain"/>
    <property type="match status" value="1"/>
</dbReference>
<dbReference type="InterPro" id="IPR045055">
    <property type="entry name" value="DNA2/NAM7-like"/>
</dbReference>
<dbReference type="InterPro" id="IPR036930">
    <property type="entry name" value="WGR_dom_sf"/>
</dbReference>
<dbReference type="InterPro" id="IPR041677">
    <property type="entry name" value="DNA2/NAM7_AAA_11"/>
</dbReference>
<evidence type="ECO:0000259" key="2">
    <source>
        <dbReference type="PROSITE" id="PS51977"/>
    </source>
</evidence>
<dbReference type="Pfam" id="PF05406">
    <property type="entry name" value="WGR"/>
    <property type="match status" value="1"/>
</dbReference>
<dbReference type="InterPro" id="IPR041679">
    <property type="entry name" value="DNA2/NAM7-like_C"/>
</dbReference>
<dbReference type="InterPro" id="IPR049809">
    <property type="entry name" value="YehF/YfeS-like_WGR"/>
</dbReference>
<keyword evidence="4" id="KW-1185">Reference proteome</keyword>
<name>A0ABU9B2H7_9BACT</name>
<dbReference type="Proteomes" id="UP001371305">
    <property type="component" value="Unassembled WGS sequence"/>
</dbReference>
<dbReference type="Gene3D" id="3.40.50.300">
    <property type="entry name" value="P-loop containing nucleotide triphosphate hydrolases"/>
    <property type="match status" value="3"/>
</dbReference>
<dbReference type="SMART" id="SM00773">
    <property type="entry name" value="WGR"/>
    <property type="match status" value="1"/>
</dbReference>
<dbReference type="InterPro" id="IPR027417">
    <property type="entry name" value="P-loop_NTPase"/>
</dbReference>
<dbReference type="Pfam" id="PF13087">
    <property type="entry name" value="AAA_12"/>
    <property type="match status" value="1"/>
</dbReference>
<feature type="compositionally biased region" description="Pro residues" evidence="1">
    <location>
        <begin position="1728"/>
        <end position="1742"/>
    </location>
</feature>
<dbReference type="InterPro" id="IPR047187">
    <property type="entry name" value="SF1_C_Upf1"/>
</dbReference>
<dbReference type="CDD" id="cd18808">
    <property type="entry name" value="SF1_C_Upf1"/>
    <property type="match status" value="1"/>
</dbReference>
<protein>
    <submittedName>
        <fullName evidence="3">WGR domain-containing protein</fullName>
    </submittedName>
</protein>
<dbReference type="InterPro" id="IPR008893">
    <property type="entry name" value="WGR_domain"/>
</dbReference>
<evidence type="ECO:0000313" key="4">
    <source>
        <dbReference type="Proteomes" id="UP001371305"/>
    </source>
</evidence>
<dbReference type="PANTHER" id="PTHR10887">
    <property type="entry name" value="DNA2/NAM7 HELICASE FAMILY"/>
    <property type="match status" value="1"/>
</dbReference>
<comment type="caution">
    <text evidence="3">The sequence shown here is derived from an EMBL/GenBank/DDBJ whole genome shotgun (WGS) entry which is preliminary data.</text>
</comment>
<sequence length="1821" mass="203104">MTENPFLHFLEQGHERGGFETDDVLAAVLPLMREVVAIHDAAQVAPLRGVSALVVHDDRALGLKSTEGIAPTSNAIRVYELQVPASHGVEVIGEMRRESDENYLTKVSNLDVGTADDEITKPVFLAGYANWEHAIGHHDALTDIHSLGMLLASLACGLDLTDRDDLERFANSRKNLFTIAPRLHPVIAGLIVEMTELHRGKRAQDLPSLIRRLESYRDQPVDADVLALPGLATATKGGRRRIIQTHLRDRLFEVSRRNRLLYFQSSQATLNLTTASVPLVLDFRNIRPDQLFYWHDGLAPEIVSGRALPLQKWLRYEEAPYLPGQLDKLISDARRSRAEYGFSQLRLVIAFLRWNNLKEAPNERIHSPLLLLPVELVKRKGVKDHYTLEPQGSEAEVNPALRHHLKQLYDLDLPETIDLRETTLAAFHENLCRLIHATEPGITLELADKPKIQLVHERAKQRLDQYRRRMARQGRRVKRAGSLDYSYDRTDFRPLGLQMFQKLVVPSPLPLRELAGAPPRPRTPFMAGAGTVTDRKMFTLVEESQGNPYSWELDLCAMTLANFNYRKMTLVRDYANLIEHDTPSLAFDRVFSIEPKAIDETSPPELPPSDQHLIIVADATQVGAIAKARLGDSLIIQGPPGTGKSQTITNLIADYVARGKRVLFVCEKRAAIDVVFHRLRQQGLDELCCLIHDSQTDKKEFILNLKQTYEQWLAGGSEHDASKRHAALRAMASELGALEKYATQLQSVPQGAGVTLNGLLQRLIELRGTHDGSACPDLTAAEEEHLPGYDVWLEHGDVVIRLGEVLRDLGAEPVFATHPLRWLGEAVITRDSPLEGLAARLDDAEHQLDDLQDALEQTALPIEHWDTLAEIGQLLDFSRRLLPLAERGLLDLLDTKAQRSAEFSKLQAEHEAKRLDLAAKQTKNKHWIDKLPPEDTTTALSLAPKVQGLLGFINPAWWRLRKVLRARYDFSKHAVAPTWEQVLADLSAEHAAAAALADVRARSLRDFASEEPGALAADLKTLNDPAAPPAIVALKTRLLSSDQGAGLVKILAALAPGFQRLEANLRELLHGAESHGLAELSSAVREVREELDALPELLPALRDLAATPEALRRSTREFAFTAEQLEAACARKTLTQLYREDRMLQRFDCHLLQQKLDRLANAHRQWLDQNAGWIRAGVRKRFLEHVQIANQSATVLSADQKAFKKSYTAGRRELEHEFGKTMRYKSIRDLAAGDSGEVVRDLKPIWLMSPLSVSDTLPLDTGLFDVVIFDEASQIPVEDAVPAAYRAQQVIVVGDEMQLPPTSFFSSSGGDDDDELTVEEDGESVSLLMDADSFLTQCARNLPSTLLAWHYRSRYESLISFSNAAFYGGELYTIPDRQLTTADCEDLVVATPEDAGQFVPEILTRPISYLRCENAPYEDRRNATEAAVIARLVRGLLISESKLSIGVAAFSEAQQGEIESALEALAAEDPEFATRLEAEYVREEDDQFCGLFVKNLENVQGDERDIILMSVCYGPDPSGKMRMNFGPINQRGGEKRLNVIFSRARHHMVLVSSIRHHQITNDYNDGARALKNFLQYAESLSRSEPAMARQVLDGLNPLKRKSLSRETSGNGVARQIASALQQRGWHVETDTGQSRFRCDVAVRERGADRHQLAVLVEGGGTSGVLERFHTRPGILRAFGWQVAVVMAKDWWHEPQAVLERIERLLRREILEVEEEILPEEEDKAPAEPVSPPSPPLSPPPVQPAVAPVSGAANDRRFEFTGGNSRKFWAVSQDGASLHIRFGRIGTSGQAQVKTFADEARATREMTKLIAEKTGKGYVEIA</sequence>
<dbReference type="InterPro" id="IPR049468">
    <property type="entry name" value="Restrct_endonuc-II-like_dom"/>
</dbReference>
<dbReference type="Pfam" id="PF13195">
    <property type="entry name" value="DUF4011"/>
    <property type="match status" value="1"/>
</dbReference>
<feature type="region of interest" description="Disordered" evidence="1">
    <location>
        <begin position="1716"/>
        <end position="1747"/>
    </location>
</feature>
<dbReference type="CDD" id="cd07996">
    <property type="entry name" value="WGR_MMR_like"/>
    <property type="match status" value="1"/>
</dbReference>
<accession>A0ABU9B2H7</accession>
<dbReference type="RefSeq" id="WP_341407168.1">
    <property type="nucleotide sequence ID" value="NZ_JBBUKT010000011.1"/>
</dbReference>
<evidence type="ECO:0000313" key="3">
    <source>
        <dbReference type="EMBL" id="MEK7953404.1"/>
    </source>
</evidence>
<dbReference type="Pfam" id="PF18741">
    <property type="entry name" value="MTES_1575"/>
    <property type="match status" value="1"/>
</dbReference>
<dbReference type="PROSITE" id="PS51977">
    <property type="entry name" value="WGR"/>
    <property type="match status" value="1"/>
</dbReference>
<dbReference type="SUPFAM" id="SSF142921">
    <property type="entry name" value="WGR domain-like"/>
    <property type="match status" value="1"/>
</dbReference>
<reference evidence="3 4" key="1">
    <citation type="submission" date="2024-04" db="EMBL/GenBank/DDBJ databases">
        <title>Luteolibacter sp. isolated from soil.</title>
        <authorList>
            <person name="An J."/>
        </authorList>
    </citation>
    <scope>NUCLEOTIDE SEQUENCE [LARGE SCALE GENOMIC DNA]</scope>
    <source>
        <strain evidence="3 4">Y139</strain>
    </source>
</reference>
<organism evidence="3 4">
    <name type="scientific">Luteolibacter soli</name>
    <dbReference type="NCBI Taxonomy" id="3135280"/>
    <lineage>
        <taxon>Bacteria</taxon>
        <taxon>Pseudomonadati</taxon>
        <taxon>Verrucomicrobiota</taxon>
        <taxon>Verrucomicrobiia</taxon>
        <taxon>Verrucomicrobiales</taxon>
        <taxon>Verrucomicrobiaceae</taxon>
        <taxon>Luteolibacter</taxon>
    </lineage>
</organism>
<proteinExistence type="predicted"/>
<dbReference type="Pfam" id="PF13086">
    <property type="entry name" value="AAA_11"/>
    <property type="match status" value="1"/>
</dbReference>
<dbReference type="InterPro" id="IPR025103">
    <property type="entry name" value="DUF4011"/>
</dbReference>
<feature type="domain" description="WGR" evidence="2">
    <location>
        <begin position="1745"/>
        <end position="1821"/>
    </location>
</feature>
<gene>
    <name evidence="3" type="ORF">WKV53_23015</name>
</gene>
<evidence type="ECO:0000256" key="1">
    <source>
        <dbReference type="SAM" id="MobiDB-lite"/>
    </source>
</evidence>
<dbReference type="SUPFAM" id="SSF52540">
    <property type="entry name" value="P-loop containing nucleoside triphosphate hydrolases"/>
    <property type="match status" value="1"/>
</dbReference>